<dbReference type="RefSeq" id="WP_090088053.1">
    <property type="nucleotide sequence ID" value="NZ_FOMG01000001.1"/>
</dbReference>
<protein>
    <recommendedName>
        <fullName evidence="2">Serine aminopeptidase S33 domain-containing protein</fullName>
    </recommendedName>
</protein>
<accession>A0A1I1HDM5</accession>
<feature type="transmembrane region" description="Helical" evidence="1">
    <location>
        <begin position="6"/>
        <end position="28"/>
    </location>
</feature>
<dbReference type="Proteomes" id="UP000199263">
    <property type="component" value="Unassembled WGS sequence"/>
</dbReference>
<dbReference type="Gene3D" id="3.40.50.1820">
    <property type="entry name" value="alpha/beta hydrolase"/>
    <property type="match status" value="1"/>
</dbReference>
<evidence type="ECO:0000313" key="4">
    <source>
        <dbReference type="Proteomes" id="UP000199263"/>
    </source>
</evidence>
<keyword evidence="1" id="KW-0812">Transmembrane</keyword>
<organism evidence="3 4">
    <name type="scientific">Clostridium uliginosum</name>
    <dbReference type="NCBI Taxonomy" id="119641"/>
    <lineage>
        <taxon>Bacteria</taxon>
        <taxon>Bacillati</taxon>
        <taxon>Bacillota</taxon>
        <taxon>Clostridia</taxon>
        <taxon>Eubacteriales</taxon>
        <taxon>Clostridiaceae</taxon>
        <taxon>Clostridium</taxon>
    </lineage>
</organism>
<dbReference type="STRING" id="119641.SAMN05421842_101274"/>
<dbReference type="AlphaFoldDB" id="A0A1I1HDM5"/>
<dbReference type="SUPFAM" id="SSF53474">
    <property type="entry name" value="alpha/beta-Hydrolases"/>
    <property type="match status" value="1"/>
</dbReference>
<reference evidence="3 4" key="1">
    <citation type="submission" date="2016-10" db="EMBL/GenBank/DDBJ databases">
        <authorList>
            <person name="de Groot N.N."/>
        </authorList>
    </citation>
    <scope>NUCLEOTIDE SEQUENCE [LARGE SCALE GENOMIC DNA]</scope>
    <source>
        <strain evidence="3 4">DSM 12992</strain>
    </source>
</reference>
<dbReference type="Pfam" id="PF12146">
    <property type="entry name" value="Hydrolase_4"/>
    <property type="match status" value="1"/>
</dbReference>
<name>A0A1I1HDM5_9CLOT</name>
<dbReference type="InterPro" id="IPR022742">
    <property type="entry name" value="Hydrolase_4"/>
</dbReference>
<keyword evidence="1" id="KW-0472">Membrane</keyword>
<evidence type="ECO:0000259" key="2">
    <source>
        <dbReference type="Pfam" id="PF12146"/>
    </source>
</evidence>
<proteinExistence type="predicted"/>
<dbReference type="PANTHER" id="PTHR43358:SF4">
    <property type="entry name" value="ALPHA_BETA HYDROLASE FOLD-1 DOMAIN-CONTAINING PROTEIN"/>
    <property type="match status" value="1"/>
</dbReference>
<dbReference type="InterPro" id="IPR052920">
    <property type="entry name" value="DNA-binding_regulatory"/>
</dbReference>
<keyword evidence="4" id="KW-1185">Reference proteome</keyword>
<keyword evidence="1" id="KW-1133">Transmembrane helix</keyword>
<gene>
    <name evidence="3" type="ORF">SAMN05421842_101274</name>
</gene>
<dbReference type="OrthoDB" id="9776685at2"/>
<dbReference type="EMBL" id="FOMG01000001">
    <property type="protein sequence ID" value="SFC22097.1"/>
    <property type="molecule type" value="Genomic_DNA"/>
</dbReference>
<evidence type="ECO:0000256" key="1">
    <source>
        <dbReference type="SAM" id="Phobius"/>
    </source>
</evidence>
<sequence>MENKIIIIIGITLLIVVILLIVAGNYFYNFSLNPSVSKDAIFDNNKNSENEVVNKDETSGECKVEDMEWILNLSNYKDSYIKSFDNLRLHGYEILNYNDSHRWVITVHGYTGEGIKMGSRAKVFYEMGYNVIIPDLRGHGKSEGNYIGMGWHDRKDIIEWTNYIIKHDKNCEIVLYGISMGASTVMMTAGEEDLPSNVKAVIEDCGYTSAWDEFSYQLKFMFKLPKFPIMHAASLVTKIRSGYFLKEASAIKQVSKSNTPILFIHGDEDKFVPYFMLDKVYNAAKSKKEILIVEGAAHCKAHKINPELYWTTIKKFIDKYVN</sequence>
<evidence type="ECO:0000313" key="3">
    <source>
        <dbReference type="EMBL" id="SFC22097.1"/>
    </source>
</evidence>
<dbReference type="InterPro" id="IPR029058">
    <property type="entry name" value="AB_hydrolase_fold"/>
</dbReference>
<dbReference type="PANTHER" id="PTHR43358">
    <property type="entry name" value="ALPHA/BETA-HYDROLASE"/>
    <property type="match status" value="1"/>
</dbReference>
<feature type="domain" description="Serine aminopeptidase S33" evidence="2">
    <location>
        <begin position="101"/>
        <end position="202"/>
    </location>
</feature>